<reference evidence="1 2" key="1">
    <citation type="submission" date="2015-01" db="EMBL/GenBank/DDBJ databases">
        <title>Evolution of Trichinella species and genotypes.</title>
        <authorList>
            <person name="Korhonen P.K."/>
            <person name="Edoardo P."/>
            <person name="Giuseppe L.R."/>
            <person name="Gasser R.B."/>
        </authorList>
    </citation>
    <scope>NUCLEOTIDE SEQUENCE [LARGE SCALE GENOMIC DNA]</scope>
    <source>
        <strain evidence="1">ISS417</strain>
    </source>
</reference>
<gene>
    <name evidence="1" type="ORF">T05_7671</name>
</gene>
<accession>A0A0V0SU05</accession>
<proteinExistence type="predicted"/>
<name>A0A0V0SU05_9BILA</name>
<sequence>MVPIMNNSTPELRDTAPAYACCWCIHRCIS</sequence>
<dbReference type="EMBL" id="JYDJ01002638">
    <property type="protein sequence ID" value="KRX30220.1"/>
    <property type="molecule type" value="Genomic_DNA"/>
</dbReference>
<protein>
    <submittedName>
        <fullName evidence="1">Uncharacterized protein</fullName>
    </submittedName>
</protein>
<evidence type="ECO:0000313" key="1">
    <source>
        <dbReference type="EMBL" id="KRX30220.1"/>
    </source>
</evidence>
<dbReference type="Proteomes" id="UP000055048">
    <property type="component" value="Unassembled WGS sequence"/>
</dbReference>
<keyword evidence="2" id="KW-1185">Reference proteome</keyword>
<evidence type="ECO:0000313" key="2">
    <source>
        <dbReference type="Proteomes" id="UP000055048"/>
    </source>
</evidence>
<organism evidence="1 2">
    <name type="scientific">Trichinella murrelli</name>
    <dbReference type="NCBI Taxonomy" id="144512"/>
    <lineage>
        <taxon>Eukaryota</taxon>
        <taxon>Metazoa</taxon>
        <taxon>Ecdysozoa</taxon>
        <taxon>Nematoda</taxon>
        <taxon>Enoplea</taxon>
        <taxon>Dorylaimia</taxon>
        <taxon>Trichinellida</taxon>
        <taxon>Trichinellidae</taxon>
        <taxon>Trichinella</taxon>
    </lineage>
</organism>
<dbReference type="AlphaFoldDB" id="A0A0V0SU05"/>
<comment type="caution">
    <text evidence="1">The sequence shown here is derived from an EMBL/GenBank/DDBJ whole genome shotgun (WGS) entry which is preliminary data.</text>
</comment>